<dbReference type="SUPFAM" id="SSF56204">
    <property type="entry name" value="Hect, E3 ligase catalytic domain"/>
    <property type="match status" value="1"/>
</dbReference>
<evidence type="ECO:0000256" key="2">
    <source>
        <dbReference type="PROSITE-ProRule" id="PRU00104"/>
    </source>
</evidence>
<dbReference type="InterPro" id="IPR000569">
    <property type="entry name" value="HECT_dom"/>
</dbReference>
<comment type="caution">
    <text evidence="4">The sequence shown here is derived from an EMBL/GenBank/DDBJ whole genome shotgun (WGS) entry which is preliminary data.</text>
</comment>
<evidence type="ECO:0000259" key="3">
    <source>
        <dbReference type="PROSITE" id="PS50237"/>
    </source>
</evidence>
<dbReference type="Gene3D" id="3.30.2410.10">
    <property type="entry name" value="Hect, E3 ligase catalytic domain"/>
    <property type="match status" value="1"/>
</dbReference>
<gene>
    <name evidence="4" type="ORF">KUTeg_000941</name>
</gene>
<organism evidence="4 5">
    <name type="scientific">Tegillarca granosa</name>
    <name type="common">Malaysian cockle</name>
    <name type="synonym">Anadara granosa</name>
    <dbReference type="NCBI Taxonomy" id="220873"/>
    <lineage>
        <taxon>Eukaryota</taxon>
        <taxon>Metazoa</taxon>
        <taxon>Spiralia</taxon>
        <taxon>Lophotrochozoa</taxon>
        <taxon>Mollusca</taxon>
        <taxon>Bivalvia</taxon>
        <taxon>Autobranchia</taxon>
        <taxon>Pteriomorphia</taxon>
        <taxon>Arcoida</taxon>
        <taxon>Arcoidea</taxon>
        <taxon>Arcidae</taxon>
        <taxon>Tegillarca</taxon>
    </lineage>
</organism>
<dbReference type="Pfam" id="PF00632">
    <property type="entry name" value="HECT"/>
    <property type="match status" value="1"/>
</dbReference>
<name>A0ABQ9FZD5_TEGGR</name>
<dbReference type="Proteomes" id="UP001217089">
    <property type="component" value="Unassembled WGS sequence"/>
</dbReference>
<evidence type="ECO:0000256" key="1">
    <source>
        <dbReference type="ARBA" id="ARBA00022786"/>
    </source>
</evidence>
<dbReference type="PROSITE" id="PS50237">
    <property type="entry name" value="HECT"/>
    <property type="match status" value="1"/>
</dbReference>
<proteinExistence type="predicted"/>
<accession>A0ABQ9FZD5</accession>
<protein>
    <recommendedName>
        <fullName evidence="3">HECT domain-containing protein</fullName>
    </recommendedName>
</protein>
<reference evidence="4 5" key="1">
    <citation type="submission" date="2022-12" db="EMBL/GenBank/DDBJ databases">
        <title>Chromosome-level genome of Tegillarca granosa.</title>
        <authorList>
            <person name="Kim J."/>
        </authorList>
    </citation>
    <scope>NUCLEOTIDE SEQUENCE [LARGE SCALE GENOMIC DNA]</scope>
    <source>
        <strain evidence="4">Teg-2019</strain>
        <tissue evidence="4">Adductor muscle</tissue>
    </source>
</reference>
<evidence type="ECO:0000313" key="5">
    <source>
        <dbReference type="Proteomes" id="UP001217089"/>
    </source>
</evidence>
<feature type="domain" description="HECT" evidence="3">
    <location>
        <begin position="243"/>
        <end position="315"/>
    </location>
</feature>
<sequence length="315" mass="35746">MKNESFQKYKANGSENKLLTKAIGEAILYGPDGNKVFIHDGDKLETKMYETCGKLTGYILLNGGPGLPMINTVLYAFMTEQCIQQNLDVSKIPSTDDLTYIDEILKCSNSDDFQKTIDKHFETIIDQGLQPMKCQFEKKGEVVTYLLKNAIYYRHHAEISQFVKGLNSVGFLYDEMLREPQAFLSFFTDQDSKTLDFDSFRRLYKVNFSAEGSNNRIQEKDTIYCFETVLMDCTEAETEVTLQDVLLFWTGANSVPPLGFDKSFEINFVTAADKRLPVAHTCGMILELVRGISDADLFKNDMIKAIKWSGGFHSC</sequence>
<evidence type="ECO:0000313" key="4">
    <source>
        <dbReference type="EMBL" id="KAJ8321506.1"/>
    </source>
</evidence>
<keyword evidence="1 2" id="KW-0833">Ubl conjugation pathway</keyword>
<feature type="active site" description="Glycyl thioester intermediate" evidence="2">
    <location>
        <position position="282"/>
    </location>
</feature>
<keyword evidence="5" id="KW-1185">Reference proteome</keyword>
<dbReference type="EMBL" id="JARBDR010000052">
    <property type="protein sequence ID" value="KAJ8321506.1"/>
    <property type="molecule type" value="Genomic_DNA"/>
</dbReference>
<dbReference type="InterPro" id="IPR035983">
    <property type="entry name" value="Hect_E3_ubiquitin_ligase"/>
</dbReference>